<name>A0A319DVD6_ASPSB</name>
<dbReference type="VEuPathDB" id="FungiDB:BO78DRAFT_423209"/>
<accession>A0A319DVD6</accession>
<protein>
    <submittedName>
        <fullName evidence="1">Uncharacterized protein</fullName>
    </submittedName>
</protein>
<proteinExistence type="predicted"/>
<evidence type="ECO:0000313" key="2">
    <source>
        <dbReference type="Proteomes" id="UP000248423"/>
    </source>
</evidence>
<dbReference type="EMBL" id="KZ826408">
    <property type="protein sequence ID" value="PYI01701.1"/>
    <property type="molecule type" value="Genomic_DNA"/>
</dbReference>
<dbReference type="Proteomes" id="UP000248423">
    <property type="component" value="Unassembled WGS sequence"/>
</dbReference>
<reference evidence="1 2" key="1">
    <citation type="submission" date="2018-02" db="EMBL/GenBank/DDBJ databases">
        <title>The genomes of Aspergillus section Nigri reveals drivers in fungal speciation.</title>
        <authorList>
            <consortium name="DOE Joint Genome Institute"/>
            <person name="Vesth T.C."/>
            <person name="Nybo J."/>
            <person name="Theobald S."/>
            <person name="Brandl J."/>
            <person name="Frisvad J.C."/>
            <person name="Nielsen K.F."/>
            <person name="Lyhne E.K."/>
            <person name="Kogle M.E."/>
            <person name="Kuo A."/>
            <person name="Riley R."/>
            <person name="Clum A."/>
            <person name="Nolan M."/>
            <person name="Lipzen A."/>
            <person name="Salamov A."/>
            <person name="Henrissat B."/>
            <person name="Wiebenga A."/>
            <person name="De vries R.P."/>
            <person name="Grigoriev I.V."/>
            <person name="Mortensen U.H."/>
            <person name="Andersen M.R."/>
            <person name="Baker S.E."/>
        </authorList>
    </citation>
    <scope>NUCLEOTIDE SEQUENCE [LARGE SCALE GENOMIC DNA]</scope>
    <source>
        <strain evidence="1 2">CBS 121057</strain>
    </source>
</reference>
<keyword evidence="2" id="KW-1185">Reference proteome</keyword>
<organism evidence="1 2">
    <name type="scientific">Aspergillus sclerotiicarbonarius (strain CBS 121057 / IBT 28362)</name>
    <dbReference type="NCBI Taxonomy" id="1448318"/>
    <lineage>
        <taxon>Eukaryota</taxon>
        <taxon>Fungi</taxon>
        <taxon>Dikarya</taxon>
        <taxon>Ascomycota</taxon>
        <taxon>Pezizomycotina</taxon>
        <taxon>Eurotiomycetes</taxon>
        <taxon>Eurotiomycetidae</taxon>
        <taxon>Eurotiales</taxon>
        <taxon>Aspergillaceae</taxon>
        <taxon>Aspergillus</taxon>
        <taxon>Aspergillus subgen. Circumdati</taxon>
    </lineage>
</organism>
<gene>
    <name evidence="1" type="ORF">BO78DRAFT_423209</name>
</gene>
<evidence type="ECO:0000313" key="1">
    <source>
        <dbReference type="EMBL" id="PYI01701.1"/>
    </source>
</evidence>
<sequence length="157" mass="17547">MRGADEFIPGAEQRRGIQKAFSLGIAPPSCVIRRNSVPDPRAISRRRRNLAALDMSKCVRRISIRIETDAGLRIGRGIPLAAQAIGWKSSTSDLAVSLDSLSDSVSFMIHHHHHCYYYHYYYDYPSTAPRSIPPVAAPVKSPIRQGFRTNPEEEADD</sequence>
<dbReference type="AlphaFoldDB" id="A0A319DVD6"/>